<reference evidence="8 9" key="1">
    <citation type="journal article" date="2011" name="Stand. Genomic Sci.">
        <title>Complete genome sequence of Thermomonospora curvata type strain (B9).</title>
        <authorList>
            <person name="Chertkov O."/>
            <person name="Sikorski J."/>
            <person name="Nolan M."/>
            <person name="Lapidus A."/>
            <person name="Lucas S."/>
            <person name="Del Rio T.G."/>
            <person name="Tice H."/>
            <person name="Cheng J.F."/>
            <person name="Goodwin L."/>
            <person name="Pitluck S."/>
            <person name="Liolios K."/>
            <person name="Ivanova N."/>
            <person name="Mavromatis K."/>
            <person name="Mikhailova N."/>
            <person name="Ovchinnikova G."/>
            <person name="Pati A."/>
            <person name="Chen A."/>
            <person name="Palaniappan K."/>
            <person name="Djao O.D."/>
            <person name="Land M."/>
            <person name="Hauser L."/>
            <person name="Chang Y.J."/>
            <person name="Jeffries C.D."/>
            <person name="Brettin T."/>
            <person name="Han C."/>
            <person name="Detter J.C."/>
            <person name="Rohde M."/>
            <person name="Goker M."/>
            <person name="Woyke T."/>
            <person name="Bristow J."/>
            <person name="Eisen J.A."/>
            <person name="Markowitz V."/>
            <person name="Hugenholtz P."/>
            <person name="Klenk H.P."/>
            <person name="Kyrpides N.C."/>
        </authorList>
    </citation>
    <scope>NUCLEOTIDE SEQUENCE [LARGE SCALE GENOMIC DNA]</scope>
    <source>
        <strain evidence="9">ATCC 19995 / DSM 43183 / JCM 3096 / KCTC 9072 / NBRC 15933 / NCIMB 10081 / Henssen B9</strain>
    </source>
</reference>
<dbReference type="eggNOG" id="COG0842">
    <property type="taxonomic scope" value="Bacteria"/>
</dbReference>
<evidence type="ECO:0000256" key="4">
    <source>
        <dbReference type="ARBA" id="ARBA00023136"/>
    </source>
</evidence>
<dbReference type="KEGG" id="tcu:Tcur_2959"/>
<dbReference type="InterPro" id="IPR000412">
    <property type="entry name" value="ABC_2_transport"/>
</dbReference>
<evidence type="ECO:0000313" key="8">
    <source>
        <dbReference type="EMBL" id="ACY98501.1"/>
    </source>
</evidence>
<sequence>MNPTETLVPPARAAGAARVLRLARLDLLLLWRNRTALFGVVGLPAFFAVMLLVSNGNGHTSGGIDAVLWTATGDVAFFLVPAVFMNLLNVFTARREELTLKRLRGGPLTDAQILGGSILSATLLYLAQAAVIVVIIATELGGGLPADPLLMGVGMLAGAAVFALLGMAVSGLTPTAELAQLTVLPVLLVSMAASGFMIPLEGLPEGWQRAAQLTPLTPVVEIVRTAYLGRDYTVTGDHAELGALETWATCLPALAVLAAWIGLSLWAARRWFRWEPRHG</sequence>
<feature type="transmembrane region" description="Helical" evidence="6">
    <location>
        <begin position="149"/>
        <end position="169"/>
    </location>
</feature>
<keyword evidence="3 6" id="KW-1133">Transmembrane helix</keyword>
<proteinExistence type="predicted"/>
<dbReference type="AlphaFoldDB" id="D1A7X9"/>
<accession>D1A7X9</accession>
<keyword evidence="5" id="KW-0046">Antibiotic resistance</keyword>
<evidence type="ECO:0000259" key="7">
    <source>
        <dbReference type="Pfam" id="PF01061"/>
    </source>
</evidence>
<dbReference type="HOGENOM" id="CLU_039483_1_1_11"/>
<organism evidence="8 9">
    <name type="scientific">Thermomonospora curvata (strain ATCC 19995 / DSM 43183 / JCM 3096 / KCTC 9072 / NBRC 15933 / NCIMB 10081 / Henssen B9)</name>
    <dbReference type="NCBI Taxonomy" id="471852"/>
    <lineage>
        <taxon>Bacteria</taxon>
        <taxon>Bacillati</taxon>
        <taxon>Actinomycetota</taxon>
        <taxon>Actinomycetes</taxon>
        <taxon>Streptosporangiales</taxon>
        <taxon>Thermomonosporaceae</taxon>
        <taxon>Thermomonospora</taxon>
    </lineage>
</organism>
<evidence type="ECO:0000313" key="9">
    <source>
        <dbReference type="Proteomes" id="UP000001918"/>
    </source>
</evidence>
<feature type="transmembrane region" description="Helical" evidence="6">
    <location>
        <begin position="246"/>
        <end position="268"/>
    </location>
</feature>
<feature type="transmembrane region" description="Helical" evidence="6">
    <location>
        <begin position="181"/>
        <end position="200"/>
    </location>
</feature>
<dbReference type="STRING" id="471852.Tcur_2959"/>
<feature type="transmembrane region" description="Helical" evidence="6">
    <location>
        <begin position="35"/>
        <end position="54"/>
    </location>
</feature>
<keyword evidence="2 6" id="KW-0812">Transmembrane</keyword>
<name>D1A7X9_THECD</name>
<dbReference type="GO" id="GO:0043190">
    <property type="term" value="C:ATP-binding cassette (ABC) transporter complex"/>
    <property type="evidence" value="ECO:0007669"/>
    <property type="project" value="InterPro"/>
</dbReference>
<evidence type="ECO:0000256" key="2">
    <source>
        <dbReference type="ARBA" id="ARBA00022692"/>
    </source>
</evidence>
<protein>
    <submittedName>
        <fullName evidence="8">ABC-2 type transporter</fullName>
    </submittedName>
</protein>
<evidence type="ECO:0000256" key="1">
    <source>
        <dbReference type="ARBA" id="ARBA00004141"/>
    </source>
</evidence>
<dbReference type="InterPro" id="IPR051784">
    <property type="entry name" value="Nod_factor_ABC_transporter"/>
</dbReference>
<dbReference type="InterPro" id="IPR013525">
    <property type="entry name" value="ABC2_TM"/>
</dbReference>
<gene>
    <name evidence="8" type="ordered locus">Tcur_2959</name>
</gene>
<feature type="domain" description="ABC-2 type transporter transmembrane" evidence="7">
    <location>
        <begin position="23"/>
        <end position="226"/>
    </location>
</feature>
<evidence type="ECO:0000256" key="6">
    <source>
        <dbReference type="SAM" id="Phobius"/>
    </source>
</evidence>
<keyword evidence="9" id="KW-1185">Reference proteome</keyword>
<dbReference type="EMBL" id="CP001738">
    <property type="protein sequence ID" value="ACY98501.1"/>
    <property type="molecule type" value="Genomic_DNA"/>
</dbReference>
<dbReference type="Proteomes" id="UP000001918">
    <property type="component" value="Chromosome"/>
</dbReference>
<evidence type="ECO:0000256" key="3">
    <source>
        <dbReference type="ARBA" id="ARBA00022989"/>
    </source>
</evidence>
<feature type="transmembrane region" description="Helical" evidence="6">
    <location>
        <begin position="113"/>
        <end position="137"/>
    </location>
</feature>
<dbReference type="OrthoDB" id="3399482at2"/>
<dbReference type="GO" id="GO:0140359">
    <property type="term" value="F:ABC-type transporter activity"/>
    <property type="evidence" value="ECO:0007669"/>
    <property type="project" value="InterPro"/>
</dbReference>
<dbReference type="RefSeq" id="WP_012853285.1">
    <property type="nucleotide sequence ID" value="NC_013510.1"/>
</dbReference>
<evidence type="ECO:0000256" key="5">
    <source>
        <dbReference type="ARBA" id="ARBA00023251"/>
    </source>
</evidence>
<dbReference type="PIRSF" id="PIRSF006648">
    <property type="entry name" value="DrrB"/>
    <property type="match status" value="1"/>
</dbReference>
<dbReference type="PANTHER" id="PTHR43229:SF2">
    <property type="entry name" value="NODULATION PROTEIN J"/>
    <property type="match status" value="1"/>
</dbReference>
<dbReference type="GO" id="GO:0046677">
    <property type="term" value="P:response to antibiotic"/>
    <property type="evidence" value="ECO:0007669"/>
    <property type="project" value="UniProtKB-KW"/>
</dbReference>
<feature type="transmembrane region" description="Helical" evidence="6">
    <location>
        <begin position="66"/>
        <end position="92"/>
    </location>
</feature>
<comment type="subcellular location">
    <subcellularLocation>
        <location evidence="1">Membrane</location>
        <topology evidence="1">Multi-pass membrane protein</topology>
    </subcellularLocation>
</comment>
<dbReference type="Pfam" id="PF01061">
    <property type="entry name" value="ABC2_membrane"/>
    <property type="match status" value="1"/>
</dbReference>
<keyword evidence="4 6" id="KW-0472">Membrane</keyword>
<dbReference type="PANTHER" id="PTHR43229">
    <property type="entry name" value="NODULATION PROTEIN J"/>
    <property type="match status" value="1"/>
</dbReference>